<keyword evidence="2" id="KW-0663">Pyridoxal phosphate</keyword>
<dbReference type="InterPro" id="IPR000524">
    <property type="entry name" value="Tscrpt_reg_HTH_GntR"/>
</dbReference>
<keyword evidence="7" id="KW-0808">Transferase</keyword>
<dbReference type="PANTHER" id="PTHR46577">
    <property type="entry name" value="HTH-TYPE TRANSCRIPTIONAL REGULATORY PROTEIN GABR"/>
    <property type="match status" value="1"/>
</dbReference>
<dbReference type="PANTHER" id="PTHR46577:SF1">
    <property type="entry name" value="HTH-TYPE TRANSCRIPTIONAL REGULATORY PROTEIN GABR"/>
    <property type="match status" value="1"/>
</dbReference>
<dbReference type="RefSeq" id="WP_304374742.1">
    <property type="nucleotide sequence ID" value="NZ_JAUOZU010000001.1"/>
</dbReference>
<evidence type="ECO:0000256" key="4">
    <source>
        <dbReference type="ARBA" id="ARBA00023125"/>
    </source>
</evidence>
<keyword evidence="8" id="KW-1185">Reference proteome</keyword>
<evidence type="ECO:0000256" key="2">
    <source>
        <dbReference type="ARBA" id="ARBA00022898"/>
    </source>
</evidence>
<dbReference type="CDD" id="cd07377">
    <property type="entry name" value="WHTH_GntR"/>
    <property type="match status" value="1"/>
</dbReference>
<dbReference type="InterPro" id="IPR036390">
    <property type="entry name" value="WH_DNA-bd_sf"/>
</dbReference>
<feature type="domain" description="HTH gntR-type" evidence="6">
    <location>
        <begin position="26"/>
        <end position="94"/>
    </location>
</feature>
<reference evidence="7" key="1">
    <citation type="journal article" date="2015" name="Int. J. Syst. Evol. Microbiol.">
        <title>Rhizobium alvei sp. nov., isolated from a freshwater river.</title>
        <authorList>
            <person name="Sheu S.Y."/>
            <person name="Huang H.W."/>
            <person name="Young C.C."/>
            <person name="Chen W.M."/>
        </authorList>
    </citation>
    <scope>NUCLEOTIDE SEQUENCE</scope>
    <source>
        <strain evidence="7">TNR-22</strain>
    </source>
</reference>
<dbReference type="Proteomes" id="UP001174932">
    <property type="component" value="Unassembled WGS sequence"/>
</dbReference>
<dbReference type="PRINTS" id="PR00035">
    <property type="entry name" value="HTHGNTR"/>
</dbReference>
<dbReference type="SUPFAM" id="SSF46785">
    <property type="entry name" value="Winged helix' DNA-binding domain"/>
    <property type="match status" value="1"/>
</dbReference>
<proteinExistence type="inferred from homology"/>
<dbReference type="InterPro" id="IPR004839">
    <property type="entry name" value="Aminotransferase_I/II_large"/>
</dbReference>
<comment type="similarity">
    <text evidence="1">In the C-terminal section; belongs to the class-I pyridoxal-phosphate-dependent aminotransferase family.</text>
</comment>
<dbReference type="Pfam" id="PF00392">
    <property type="entry name" value="GntR"/>
    <property type="match status" value="1"/>
</dbReference>
<gene>
    <name evidence="7" type="ORF">Q4481_02835</name>
</gene>
<name>A0ABT8YHX5_9HYPH</name>
<dbReference type="InterPro" id="IPR036388">
    <property type="entry name" value="WH-like_DNA-bd_sf"/>
</dbReference>
<dbReference type="Gene3D" id="3.40.640.10">
    <property type="entry name" value="Type I PLP-dependent aspartate aminotransferase-like (Major domain)"/>
    <property type="match status" value="1"/>
</dbReference>
<keyword evidence="3" id="KW-0805">Transcription regulation</keyword>
<dbReference type="Gene3D" id="1.10.10.10">
    <property type="entry name" value="Winged helix-like DNA-binding domain superfamily/Winged helix DNA-binding domain"/>
    <property type="match status" value="1"/>
</dbReference>
<dbReference type="SMART" id="SM00345">
    <property type="entry name" value="HTH_GNTR"/>
    <property type="match status" value="1"/>
</dbReference>
<organism evidence="7 8">
    <name type="scientific">Rhizobium alvei</name>
    <dbReference type="NCBI Taxonomy" id="1132659"/>
    <lineage>
        <taxon>Bacteria</taxon>
        <taxon>Pseudomonadati</taxon>
        <taxon>Pseudomonadota</taxon>
        <taxon>Alphaproteobacteria</taxon>
        <taxon>Hyphomicrobiales</taxon>
        <taxon>Rhizobiaceae</taxon>
        <taxon>Rhizobium/Agrobacterium group</taxon>
        <taxon>Rhizobium</taxon>
    </lineage>
</organism>
<dbReference type="InterPro" id="IPR051446">
    <property type="entry name" value="HTH_trans_reg/aminotransferase"/>
</dbReference>
<evidence type="ECO:0000256" key="5">
    <source>
        <dbReference type="ARBA" id="ARBA00023163"/>
    </source>
</evidence>
<evidence type="ECO:0000256" key="3">
    <source>
        <dbReference type="ARBA" id="ARBA00023015"/>
    </source>
</evidence>
<dbReference type="PROSITE" id="PS50949">
    <property type="entry name" value="HTH_GNTR"/>
    <property type="match status" value="1"/>
</dbReference>
<evidence type="ECO:0000313" key="7">
    <source>
        <dbReference type="EMBL" id="MDO6962874.1"/>
    </source>
</evidence>
<reference evidence="7" key="2">
    <citation type="submission" date="2023-07" db="EMBL/GenBank/DDBJ databases">
        <authorList>
            <person name="Shen H."/>
        </authorList>
    </citation>
    <scope>NUCLEOTIDE SEQUENCE</scope>
    <source>
        <strain evidence="7">TNR-22</strain>
    </source>
</reference>
<comment type="caution">
    <text evidence="7">The sequence shown here is derived from an EMBL/GenBank/DDBJ whole genome shotgun (WGS) entry which is preliminary data.</text>
</comment>
<dbReference type="SUPFAM" id="SSF53383">
    <property type="entry name" value="PLP-dependent transferases"/>
    <property type="match status" value="1"/>
</dbReference>
<dbReference type="InterPro" id="IPR015421">
    <property type="entry name" value="PyrdxlP-dep_Trfase_major"/>
</dbReference>
<keyword evidence="5" id="KW-0804">Transcription</keyword>
<dbReference type="CDD" id="cd00609">
    <property type="entry name" value="AAT_like"/>
    <property type="match status" value="1"/>
</dbReference>
<dbReference type="Pfam" id="PF00155">
    <property type="entry name" value="Aminotran_1_2"/>
    <property type="match status" value="1"/>
</dbReference>
<dbReference type="EMBL" id="JAUOZU010000001">
    <property type="protein sequence ID" value="MDO6962874.1"/>
    <property type="molecule type" value="Genomic_DNA"/>
</dbReference>
<sequence length="502" mass="55838">MKISQLNTRIEQTWDRIFGTLDRDGQPLNIQIRRMIVEAIETGLLAPDTRLPSSRELAVRLGIGRNTVTAAYQQLIDEGFLAARQRSGIFVQKITRPALTPPSPKRAADWSGRFAIKPSRLAQITKPRDWRSYPYPFLSGQYDPGLFPTNNWREAVRVTSSVQEIQVWAADMIDDDDPDLIEQLRMKVLPRRGILAHPGEIIITLGSQQALSMIVHLFIGRDTTVGLEDPGYPDLRNMVKLSTRKSVFLTSDADGLVPDEAFARCDIAFLTAGHQCPTTTVMPLERRRDLVEAARRDDVLLVEDDYDADLSIEADSDIPSLRSLGGGGHIIYVGSFSKVLAPGLRIGYVVAPKPVIDELRVLRRLMLRHPPTNNQRSLAAFIALGHYRQHLARAGEAIRERATLIARLLPVVMPSCVFHRGDGATSFWIEGPPLFDARPVVEAARAQGILIEAGDIFFSDPARGRNMFRIGFSSIATNRIESGIVRLGAIVEDHCRRAAASY</sequence>
<dbReference type="InterPro" id="IPR015424">
    <property type="entry name" value="PyrdxlP-dep_Trfase"/>
</dbReference>
<dbReference type="GO" id="GO:0008483">
    <property type="term" value="F:transaminase activity"/>
    <property type="evidence" value="ECO:0007669"/>
    <property type="project" value="UniProtKB-KW"/>
</dbReference>
<protein>
    <submittedName>
        <fullName evidence="7">PLP-dependent aminotransferase family protein</fullName>
    </submittedName>
</protein>
<evidence type="ECO:0000256" key="1">
    <source>
        <dbReference type="ARBA" id="ARBA00005384"/>
    </source>
</evidence>
<evidence type="ECO:0000259" key="6">
    <source>
        <dbReference type="PROSITE" id="PS50949"/>
    </source>
</evidence>
<keyword evidence="7" id="KW-0032">Aminotransferase</keyword>
<accession>A0ABT8YHX5</accession>
<evidence type="ECO:0000313" key="8">
    <source>
        <dbReference type="Proteomes" id="UP001174932"/>
    </source>
</evidence>
<keyword evidence="4" id="KW-0238">DNA-binding</keyword>